<evidence type="ECO:0000256" key="1">
    <source>
        <dbReference type="SAM" id="MobiDB-lite"/>
    </source>
</evidence>
<sequence length="270" mass="26444">MRATAFRVTALRTAARVLTATAVAFTVVGALALPAAAADDVPTGGTDYNMSVPVIGSAPPAPTPTDPGGGASGGGSDGNGSGGSSSGGSAGGSGGGGGTGSDPVDTGGSTPQPAADDVLIAGGLYLSAVGGTARPTVNPFEGTTELWVTLRNLSTETIDATADFSIATVAGAPISATQVAIDDLKPAESRVVGTTLRGSGQWPFVAGSVTITPPDKIDDQDAAPVTRATLVFVFPWLLVIALILVALAVVLQRLSARVTRPALEPVASPA</sequence>
<feature type="compositionally biased region" description="Gly residues" evidence="1">
    <location>
        <begin position="67"/>
        <end position="100"/>
    </location>
</feature>
<dbReference type="AlphaFoldDB" id="A0A7W7BTS3"/>
<evidence type="ECO:0008006" key="6">
    <source>
        <dbReference type="Google" id="ProtNLM"/>
    </source>
</evidence>
<evidence type="ECO:0000256" key="2">
    <source>
        <dbReference type="SAM" id="Phobius"/>
    </source>
</evidence>
<keyword evidence="5" id="KW-1185">Reference proteome</keyword>
<keyword evidence="2" id="KW-1133">Transmembrane helix</keyword>
<keyword evidence="3" id="KW-0732">Signal</keyword>
<gene>
    <name evidence="4" type="ORF">BKA24_002405</name>
</gene>
<evidence type="ECO:0000256" key="3">
    <source>
        <dbReference type="SAM" id="SignalP"/>
    </source>
</evidence>
<keyword evidence="2" id="KW-0472">Membrane</keyword>
<dbReference type="RefSeq" id="WP_184218488.1">
    <property type="nucleotide sequence ID" value="NZ_JACHMD010000001.1"/>
</dbReference>
<protein>
    <recommendedName>
        <fullName evidence="6">DUF916 domain-containing protein</fullName>
    </recommendedName>
</protein>
<feature type="transmembrane region" description="Helical" evidence="2">
    <location>
        <begin position="230"/>
        <end position="251"/>
    </location>
</feature>
<reference evidence="4 5" key="1">
    <citation type="submission" date="2020-08" db="EMBL/GenBank/DDBJ databases">
        <title>Sequencing the genomes of 1000 actinobacteria strains.</title>
        <authorList>
            <person name="Klenk H.-P."/>
        </authorList>
    </citation>
    <scope>NUCLEOTIDE SEQUENCE [LARGE SCALE GENOMIC DNA]</scope>
    <source>
        <strain evidence="4 5">DSM 24947</strain>
    </source>
</reference>
<comment type="caution">
    <text evidence="4">The sequence shown here is derived from an EMBL/GenBank/DDBJ whole genome shotgun (WGS) entry which is preliminary data.</text>
</comment>
<evidence type="ECO:0000313" key="4">
    <source>
        <dbReference type="EMBL" id="MBB4667696.1"/>
    </source>
</evidence>
<dbReference type="EMBL" id="JACHMD010000001">
    <property type="protein sequence ID" value="MBB4667696.1"/>
    <property type="molecule type" value="Genomic_DNA"/>
</dbReference>
<feature type="region of interest" description="Disordered" evidence="1">
    <location>
        <begin position="52"/>
        <end position="115"/>
    </location>
</feature>
<feature type="signal peptide" evidence="3">
    <location>
        <begin position="1"/>
        <end position="37"/>
    </location>
</feature>
<name>A0A7W7BTS3_9MICO</name>
<accession>A0A7W7BTS3</accession>
<dbReference type="Proteomes" id="UP000573729">
    <property type="component" value="Unassembled WGS sequence"/>
</dbReference>
<keyword evidence="2" id="KW-0812">Transmembrane</keyword>
<organism evidence="4 5">
    <name type="scientific">Microbacterium marinum</name>
    <dbReference type="NCBI Taxonomy" id="421115"/>
    <lineage>
        <taxon>Bacteria</taxon>
        <taxon>Bacillati</taxon>
        <taxon>Actinomycetota</taxon>
        <taxon>Actinomycetes</taxon>
        <taxon>Micrococcales</taxon>
        <taxon>Microbacteriaceae</taxon>
        <taxon>Microbacterium</taxon>
    </lineage>
</organism>
<proteinExistence type="predicted"/>
<feature type="chain" id="PRO_5038875143" description="DUF916 domain-containing protein" evidence="3">
    <location>
        <begin position="38"/>
        <end position="270"/>
    </location>
</feature>
<evidence type="ECO:0000313" key="5">
    <source>
        <dbReference type="Proteomes" id="UP000573729"/>
    </source>
</evidence>